<dbReference type="PANTHER" id="PTHR40275">
    <property type="entry name" value="SSL7038 PROTEIN"/>
    <property type="match status" value="1"/>
</dbReference>
<gene>
    <name evidence="1" type="ORF">SAMN02745119_03191</name>
</gene>
<dbReference type="RefSeq" id="WP_078791424.1">
    <property type="nucleotide sequence ID" value="NZ_FUWR01000028.1"/>
</dbReference>
<accession>A0A1T4S1D7</accession>
<reference evidence="2" key="1">
    <citation type="submission" date="2017-02" db="EMBL/GenBank/DDBJ databases">
        <authorList>
            <person name="Varghese N."/>
            <person name="Submissions S."/>
        </authorList>
    </citation>
    <scope>NUCLEOTIDE SEQUENCE [LARGE SCALE GENOMIC DNA]</scope>
    <source>
        <strain evidence="2">ATCC BAA-34</strain>
    </source>
</reference>
<protein>
    <submittedName>
        <fullName evidence="1">Probable addiction module antidote protein</fullName>
    </submittedName>
</protein>
<dbReference type="EMBL" id="FUWR01000028">
    <property type="protein sequence ID" value="SKA22064.1"/>
    <property type="molecule type" value="Genomic_DNA"/>
</dbReference>
<proteinExistence type="predicted"/>
<dbReference type="InterPro" id="IPR014057">
    <property type="entry name" value="HI1420"/>
</dbReference>
<dbReference type="OrthoDB" id="9798416at2"/>
<keyword evidence="2" id="KW-1185">Reference proteome</keyword>
<dbReference type="NCBIfam" id="TIGR02684">
    <property type="entry name" value="dnstrm_HI1420"/>
    <property type="match status" value="1"/>
</dbReference>
<evidence type="ECO:0000313" key="2">
    <source>
        <dbReference type="Proteomes" id="UP000190102"/>
    </source>
</evidence>
<name>A0A1T4S1D7_9BACT</name>
<dbReference type="AlphaFoldDB" id="A0A1T4S1D7"/>
<dbReference type="Pfam" id="PF21716">
    <property type="entry name" value="dnstrm_HI1420"/>
    <property type="match status" value="1"/>
</dbReference>
<dbReference type="STRING" id="115783.SAMN02745119_03191"/>
<dbReference type="PANTHER" id="PTHR40275:SF1">
    <property type="entry name" value="SSL7038 PROTEIN"/>
    <property type="match status" value="1"/>
</dbReference>
<dbReference type="Proteomes" id="UP000190102">
    <property type="component" value="Unassembled WGS sequence"/>
</dbReference>
<sequence>MTQTTDYQRDLIEALKDPTEAAAYLNAALEEGDKETFLLALRNIAEANGGMKAVAEKAHLNRESLYRTLSRRGNPEIRTLFNLLHVVGLRLSVTPEIVA</sequence>
<evidence type="ECO:0000313" key="1">
    <source>
        <dbReference type="EMBL" id="SKA22064.1"/>
    </source>
</evidence>
<organism evidence="1 2">
    <name type="scientific">Trichlorobacter thiogenes</name>
    <dbReference type="NCBI Taxonomy" id="115783"/>
    <lineage>
        <taxon>Bacteria</taxon>
        <taxon>Pseudomonadati</taxon>
        <taxon>Thermodesulfobacteriota</taxon>
        <taxon>Desulfuromonadia</taxon>
        <taxon>Geobacterales</taxon>
        <taxon>Geobacteraceae</taxon>
        <taxon>Trichlorobacter</taxon>
    </lineage>
</organism>